<evidence type="ECO:0000313" key="3">
    <source>
        <dbReference type="Proteomes" id="UP001172159"/>
    </source>
</evidence>
<keyword evidence="1" id="KW-1133">Transmembrane helix</keyword>
<organism evidence="2 3">
    <name type="scientific">Apiosordaria backusii</name>
    <dbReference type="NCBI Taxonomy" id="314023"/>
    <lineage>
        <taxon>Eukaryota</taxon>
        <taxon>Fungi</taxon>
        <taxon>Dikarya</taxon>
        <taxon>Ascomycota</taxon>
        <taxon>Pezizomycotina</taxon>
        <taxon>Sordariomycetes</taxon>
        <taxon>Sordariomycetidae</taxon>
        <taxon>Sordariales</taxon>
        <taxon>Lasiosphaeriaceae</taxon>
        <taxon>Apiosordaria</taxon>
    </lineage>
</organism>
<comment type="caution">
    <text evidence="2">The sequence shown here is derived from an EMBL/GenBank/DDBJ whole genome shotgun (WGS) entry which is preliminary data.</text>
</comment>
<dbReference type="Proteomes" id="UP001172159">
    <property type="component" value="Unassembled WGS sequence"/>
</dbReference>
<reference evidence="2" key="1">
    <citation type="submission" date="2023-06" db="EMBL/GenBank/DDBJ databases">
        <title>Genome-scale phylogeny and comparative genomics of the fungal order Sordariales.</title>
        <authorList>
            <consortium name="Lawrence Berkeley National Laboratory"/>
            <person name="Hensen N."/>
            <person name="Bonometti L."/>
            <person name="Westerberg I."/>
            <person name="Brannstrom I.O."/>
            <person name="Guillou S."/>
            <person name="Cros-Aarteil S."/>
            <person name="Calhoun S."/>
            <person name="Haridas S."/>
            <person name="Kuo A."/>
            <person name="Mondo S."/>
            <person name="Pangilinan J."/>
            <person name="Riley R."/>
            <person name="Labutti K."/>
            <person name="Andreopoulos B."/>
            <person name="Lipzen A."/>
            <person name="Chen C."/>
            <person name="Yanf M."/>
            <person name="Daum C."/>
            <person name="Ng V."/>
            <person name="Clum A."/>
            <person name="Steindorff A."/>
            <person name="Ohm R."/>
            <person name="Martin F."/>
            <person name="Silar P."/>
            <person name="Natvig D."/>
            <person name="Lalanne C."/>
            <person name="Gautier V."/>
            <person name="Ament-Velasquez S.L."/>
            <person name="Kruys A."/>
            <person name="Hutchinson M.I."/>
            <person name="Powell A.J."/>
            <person name="Barry K."/>
            <person name="Miller A.N."/>
            <person name="Grigoriev I.V."/>
            <person name="Debuchy R."/>
            <person name="Gladieux P."/>
            <person name="Thoren M.H."/>
            <person name="Johannesson H."/>
        </authorList>
    </citation>
    <scope>NUCLEOTIDE SEQUENCE</scope>
    <source>
        <strain evidence="2">CBS 540.89</strain>
    </source>
</reference>
<protein>
    <submittedName>
        <fullName evidence="2">Uncharacterized protein</fullName>
    </submittedName>
</protein>
<sequence>MCAKRSNQEQLSSFIQMITPTQATSLPNPLQRDLQYSSRAQNSKTKNHIRPLLLFRCPLLLMSSYPVVMK</sequence>
<dbReference type="AlphaFoldDB" id="A0AA40K185"/>
<keyword evidence="1" id="KW-0472">Membrane</keyword>
<accession>A0AA40K185</accession>
<keyword evidence="3" id="KW-1185">Reference proteome</keyword>
<name>A0AA40K185_9PEZI</name>
<feature type="transmembrane region" description="Helical" evidence="1">
    <location>
        <begin position="49"/>
        <end position="68"/>
    </location>
</feature>
<evidence type="ECO:0000256" key="1">
    <source>
        <dbReference type="SAM" id="Phobius"/>
    </source>
</evidence>
<proteinExistence type="predicted"/>
<dbReference type="EMBL" id="JAUKTV010000003">
    <property type="protein sequence ID" value="KAK0741902.1"/>
    <property type="molecule type" value="Genomic_DNA"/>
</dbReference>
<gene>
    <name evidence="2" type="ORF">B0T21DRAFT_360331</name>
</gene>
<keyword evidence="1" id="KW-0812">Transmembrane</keyword>
<evidence type="ECO:0000313" key="2">
    <source>
        <dbReference type="EMBL" id="KAK0741902.1"/>
    </source>
</evidence>